<proteinExistence type="predicted"/>
<dbReference type="InterPro" id="IPR015422">
    <property type="entry name" value="PyrdxlP-dep_Trfase_small"/>
</dbReference>
<comment type="caution">
    <text evidence="1">The sequence shown here is derived from an EMBL/GenBank/DDBJ whole genome shotgun (WGS) entry which is preliminary data.</text>
</comment>
<sequence>EEVLKTHDDVVNELAKHGVLLLGNGRLRAVTHHWISDEDIERVLKAMRKVCAMSG</sequence>
<protein>
    <recommendedName>
        <fullName evidence="2">Aromatic amino acid beta-eliminating lyase/threonine aldolase domain-containing protein</fullName>
    </recommendedName>
</protein>
<accession>X1S641</accession>
<reference evidence="1" key="1">
    <citation type="journal article" date="2014" name="Front. Microbiol.">
        <title>High frequency of phylogenetically diverse reductive dehalogenase-homologous genes in deep subseafloor sedimentary metagenomes.</title>
        <authorList>
            <person name="Kawai M."/>
            <person name="Futagami T."/>
            <person name="Toyoda A."/>
            <person name="Takaki Y."/>
            <person name="Nishi S."/>
            <person name="Hori S."/>
            <person name="Arai W."/>
            <person name="Tsubouchi T."/>
            <person name="Morono Y."/>
            <person name="Uchiyama I."/>
            <person name="Ito T."/>
            <person name="Fujiyama A."/>
            <person name="Inagaki F."/>
            <person name="Takami H."/>
        </authorList>
    </citation>
    <scope>NUCLEOTIDE SEQUENCE</scope>
    <source>
        <strain evidence="1">Expedition CK06-06</strain>
    </source>
</reference>
<dbReference type="Gene3D" id="3.90.1150.10">
    <property type="entry name" value="Aspartate Aminotransferase, domain 1"/>
    <property type="match status" value="1"/>
</dbReference>
<gene>
    <name evidence="1" type="ORF">S12H4_18194</name>
</gene>
<organism evidence="1">
    <name type="scientific">marine sediment metagenome</name>
    <dbReference type="NCBI Taxonomy" id="412755"/>
    <lineage>
        <taxon>unclassified sequences</taxon>
        <taxon>metagenomes</taxon>
        <taxon>ecological metagenomes</taxon>
    </lineage>
</organism>
<dbReference type="SUPFAM" id="SSF53383">
    <property type="entry name" value="PLP-dependent transferases"/>
    <property type="match status" value="1"/>
</dbReference>
<name>X1S641_9ZZZZ</name>
<dbReference type="EMBL" id="BARW01008965">
    <property type="protein sequence ID" value="GAI74576.1"/>
    <property type="molecule type" value="Genomic_DNA"/>
</dbReference>
<evidence type="ECO:0008006" key="2">
    <source>
        <dbReference type="Google" id="ProtNLM"/>
    </source>
</evidence>
<feature type="non-terminal residue" evidence="1">
    <location>
        <position position="1"/>
    </location>
</feature>
<dbReference type="AlphaFoldDB" id="X1S641"/>
<dbReference type="InterPro" id="IPR015424">
    <property type="entry name" value="PyrdxlP-dep_Trfase"/>
</dbReference>
<evidence type="ECO:0000313" key="1">
    <source>
        <dbReference type="EMBL" id="GAI74576.1"/>
    </source>
</evidence>